<keyword evidence="8" id="KW-0625">Polysaccharide transport</keyword>
<dbReference type="PANTHER" id="PTHR33619">
    <property type="entry name" value="POLYSACCHARIDE EXPORT PROTEIN GFCE-RELATED"/>
    <property type="match status" value="1"/>
</dbReference>
<dbReference type="GO" id="GO:0006811">
    <property type="term" value="P:monoatomic ion transport"/>
    <property type="evidence" value="ECO:0007669"/>
    <property type="project" value="UniProtKB-KW"/>
</dbReference>
<dbReference type="Pfam" id="PF10531">
    <property type="entry name" value="SLBB"/>
    <property type="match status" value="1"/>
</dbReference>
<comment type="similarity">
    <text evidence="2">Belongs to the BexD/CtrA/VexA family.</text>
</comment>
<dbReference type="InterPro" id="IPR049712">
    <property type="entry name" value="Poly_export"/>
</dbReference>
<keyword evidence="10" id="KW-0626">Porin</keyword>
<keyword evidence="7" id="KW-0732">Signal</keyword>
<evidence type="ECO:0000256" key="6">
    <source>
        <dbReference type="ARBA" id="ARBA00022692"/>
    </source>
</evidence>
<name>A0A975MLG3_9GAMM</name>
<evidence type="ECO:0000256" key="13">
    <source>
        <dbReference type="ARBA" id="ARBA00023237"/>
    </source>
</evidence>
<evidence type="ECO:0000256" key="11">
    <source>
        <dbReference type="ARBA" id="ARBA00023136"/>
    </source>
</evidence>
<evidence type="ECO:0000256" key="12">
    <source>
        <dbReference type="ARBA" id="ARBA00023139"/>
    </source>
</evidence>
<evidence type="ECO:0000259" key="15">
    <source>
        <dbReference type="Pfam" id="PF02563"/>
    </source>
</evidence>
<keyword evidence="14" id="KW-0449">Lipoprotein</keyword>
<dbReference type="InterPro" id="IPR003715">
    <property type="entry name" value="Poly_export_N"/>
</dbReference>
<dbReference type="AlphaFoldDB" id="A0A975MLG3"/>
<protein>
    <submittedName>
        <fullName evidence="18">Polysaccharide biosynthesis/export family protein</fullName>
    </submittedName>
</protein>
<keyword evidence="11" id="KW-0472">Membrane</keyword>
<dbReference type="GO" id="GO:0046930">
    <property type="term" value="C:pore complex"/>
    <property type="evidence" value="ECO:0007669"/>
    <property type="project" value="UniProtKB-KW"/>
</dbReference>
<evidence type="ECO:0000256" key="8">
    <source>
        <dbReference type="ARBA" id="ARBA00023047"/>
    </source>
</evidence>
<reference evidence="18" key="1">
    <citation type="submission" date="2021-04" db="EMBL/GenBank/DDBJ databases">
        <title>Draft genome sequence data of methanotrophic Methylovulum sp. strain S1L and Methylomonas sp. strain S2AM isolated from boreal lake water columns.</title>
        <authorList>
            <person name="Rissanen A.J."/>
            <person name="Mangayil R."/>
            <person name="Svenning M.M."/>
            <person name="Khanongnuch R."/>
        </authorList>
    </citation>
    <scope>NUCLEOTIDE SEQUENCE</scope>
    <source>
        <strain evidence="18">S2AM</strain>
    </source>
</reference>
<dbReference type="Gene3D" id="3.30.1950.10">
    <property type="entry name" value="wza like domain"/>
    <property type="match status" value="1"/>
</dbReference>
<dbReference type="EMBL" id="CP073754">
    <property type="protein sequence ID" value="QWF70036.1"/>
    <property type="molecule type" value="Genomic_DNA"/>
</dbReference>
<feature type="domain" description="Polysaccharide export protein N-terminal" evidence="15">
    <location>
        <begin position="26"/>
        <end position="98"/>
    </location>
</feature>
<keyword evidence="5" id="KW-0762">Sugar transport</keyword>
<dbReference type="Pfam" id="PF02563">
    <property type="entry name" value="Poly_export"/>
    <property type="match status" value="1"/>
</dbReference>
<dbReference type="KEGG" id="mpad:KEF85_11810"/>
<evidence type="ECO:0000256" key="14">
    <source>
        <dbReference type="ARBA" id="ARBA00023288"/>
    </source>
</evidence>
<evidence type="ECO:0000259" key="17">
    <source>
        <dbReference type="Pfam" id="PF22461"/>
    </source>
</evidence>
<dbReference type="InterPro" id="IPR019554">
    <property type="entry name" value="Soluble_ligand-bd"/>
</dbReference>
<comment type="subcellular location">
    <subcellularLocation>
        <location evidence="1">Cell outer membrane</location>
        <topology evidence="1">Multi-pass membrane protein</topology>
    </subcellularLocation>
</comment>
<evidence type="ECO:0000256" key="3">
    <source>
        <dbReference type="ARBA" id="ARBA00022448"/>
    </source>
</evidence>
<feature type="domain" description="Soluble ligand binding" evidence="16">
    <location>
        <begin position="196"/>
        <end position="247"/>
    </location>
</feature>
<dbReference type="RefSeq" id="WP_215580816.1">
    <property type="nucleotide sequence ID" value="NZ_CP073754.1"/>
</dbReference>
<evidence type="ECO:0000256" key="7">
    <source>
        <dbReference type="ARBA" id="ARBA00022729"/>
    </source>
</evidence>
<dbReference type="GO" id="GO:0015288">
    <property type="term" value="F:porin activity"/>
    <property type="evidence" value="ECO:0007669"/>
    <property type="project" value="UniProtKB-KW"/>
</dbReference>
<dbReference type="Pfam" id="PF22461">
    <property type="entry name" value="SLBB_2"/>
    <property type="match status" value="1"/>
</dbReference>
<keyword evidence="13" id="KW-0998">Cell outer membrane</keyword>
<dbReference type="GO" id="GO:0009279">
    <property type="term" value="C:cell outer membrane"/>
    <property type="evidence" value="ECO:0007669"/>
    <property type="project" value="UniProtKB-SubCell"/>
</dbReference>
<accession>A0A975MLG3</accession>
<keyword evidence="12" id="KW-0564">Palmitate</keyword>
<evidence type="ECO:0000256" key="4">
    <source>
        <dbReference type="ARBA" id="ARBA00022452"/>
    </source>
</evidence>
<dbReference type="Gene3D" id="3.10.560.10">
    <property type="entry name" value="Outer membrane lipoprotein wza domain like"/>
    <property type="match status" value="2"/>
</dbReference>
<feature type="domain" description="SLBB" evidence="17">
    <location>
        <begin position="104"/>
        <end position="191"/>
    </location>
</feature>
<evidence type="ECO:0000313" key="18">
    <source>
        <dbReference type="EMBL" id="QWF70036.1"/>
    </source>
</evidence>
<keyword evidence="6" id="KW-0812">Transmembrane</keyword>
<dbReference type="GO" id="GO:0015159">
    <property type="term" value="F:polysaccharide transmembrane transporter activity"/>
    <property type="evidence" value="ECO:0007669"/>
    <property type="project" value="InterPro"/>
</dbReference>
<keyword evidence="19" id="KW-1185">Reference proteome</keyword>
<gene>
    <name evidence="18" type="ORF">KEF85_11810</name>
</gene>
<dbReference type="PANTHER" id="PTHR33619:SF3">
    <property type="entry name" value="POLYSACCHARIDE EXPORT PROTEIN GFCE-RELATED"/>
    <property type="match status" value="1"/>
</dbReference>
<keyword evidence="9" id="KW-0406">Ion transport</keyword>
<evidence type="ECO:0000256" key="1">
    <source>
        <dbReference type="ARBA" id="ARBA00004571"/>
    </source>
</evidence>
<dbReference type="InterPro" id="IPR054765">
    <property type="entry name" value="SLBB_dom"/>
</dbReference>
<keyword evidence="3" id="KW-0813">Transport</keyword>
<evidence type="ECO:0000256" key="2">
    <source>
        <dbReference type="ARBA" id="ARBA00009450"/>
    </source>
</evidence>
<keyword evidence="4" id="KW-1134">Transmembrane beta strand</keyword>
<evidence type="ECO:0000256" key="5">
    <source>
        <dbReference type="ARBA" id="ARBA00022597"/>
    </source>
</evidence>
<proteinExistence type="inferred from homology"/>
<evidence type="ECO:0000313" key="19">
    <source>
        <dbReference type="Proteomes" id="UP000676649"/>
    </source>
</evidence>
<evidence type="ECO:0000259" key="16">
    <source>
        <dbReference type="Pfam" id="PF10531"/>
    </source>
</evidence>
<evidence type="ECO:0000256" key="10">
    <source>
        <dbReference type="ARBA" id="ARBA00023114"/>
    </source>
</evidence>
<dbReference type="Proteomes" id="UP000676649">
    <property type="component" value="Chromosome"/>
</dbReference>
<sequence length="271" mass="29708">MRHFNKFYWLLVIIQFLMPLRLSQAADIIGPDDVLKISVYGYDDLKTETRVSADGRITFPLIGEITAKDKTTIELEDTISRKLIEGGFIHKANVSVVVLENVSQYVSVLGYVNKPGRYALNSESSILDVIAMAGGIIAGGGPSLDAGDTTVQVKRTVDGGQENLQINIDDFLKPSGTTSVFKMKPGDVVYVPKAPVFYIYGEVVHPGSYRLEPHLSVLKSLSIAGGLSPRGTESGIIVKRKDAKGELQEVDVSLSSEVLRDDVIYISERWF</sequence>
<evidence type="ECO:0000256" key="9">
    <source>
        <dbReference type="ARBA" id="ARBA00023065"/>
    </source>
</evidence>
<organism evidence="18 19">
    <name type="scientific">Methylomonas paludis</name>
    <dbReference type="NCBI Taxonomy" id="1173101"/>
    <lineage>
        <taxon>Bacteria</taxon>
        <taxon>Pseudomonadati</taxon>
        <taxon>Pseudomonadota</taxon>
        <taxon>Gammaproteobacteria</taxon>
        <taxon>Methylococcales</taxon>
        <taxon>Methylococcaceae</taxon>
        <taxon>Methylomonas</taxon>
    </lineage>
</organism>